<dbReference type="AlphaFoldDB" id="A0A916S1M7"/>
<dbReference type="InterPro" id="IPR035965">
    <property type="entry name" value="PAS-like_dom_sf"/>
</dbReference>
<dbReference type="PROSITE" id="PS50887">
    <property type="entry name" value="GGDEF"/>
    <property type="match status" value="1"/>
</dbReference>
<dbReference type="InterPro" id="IPR052155">
    <property type="entry name" value="Biofilm_reg_signaling"/>
</dbReference>
<dbReference type="InterPro" id="IPR043128">
    <property type="entry name" value="Rev_trsase/Diguanyl_cyclase"/>
</dbReference>
<dbReference type="Proteomes" id="UP000613512">
    <property type="component" value="Unassembled WGS sequence"/>
</dbReference>
<dbReference type="PANTHER" id="PTHR44757">
    <property type="entry name" value="DIGUANYLATE CYCLASE DGCP"/>
    <property type="match status" value="1"/>
</dbReference>
<reference evidence="3" key="2">
    <citation type="submission" date="2020-09" db="EMBL/GenBank/DDBJ databases">
        <authorList>
            <person name="Sun Q."/>
            <person name="Zhou Y."/>
        </authorList>
    </citation>
    <scope>NUCLEOTIDE SEQUENCE</scope>
    <source>
        <strain evidence="3">CGMCC 1.12408</strain>
    </source>
</reference>
<proteinExistence type="predicted"/>
<dbReference type="PANTHER" id="PTHR44757:SF2">
    <property type="entry name" value="BIOFILM ARCHITECTURE MAINTENANCE PROTEIN MBAA"/>
    <property type="match status" value="1"/>
</dbReference>
<evidence type="ECO:0000259" key="2">
    <source>
        <dbReference type="PROSITE" id="PS50887"/>
    </source>
</evidence>
<reference evidence="3" key="1">
    <citation type="journal article" date="2014" name="Int. J. Syst. Evol. Microbiol.">
        <title>Complete genome sequence of Corynebacterium casei LMG S-19264T (=DSM 44701T), isolated from a smear-ripened cheese.</title>
        <authorList>
            <consortium name="US DOE Joint Genome Institute (JGI-PGF)"/>
            <person name="Walter F."/>
            <person name="Albersmeier A."/>
            <person name="Kalinowski J."/>
            <person name="Ruckert C."/>
        </authorList>
    </citation>
    <scope>NUCLEOTIDE SEQUENCE</scope>
    <source>
        <strain evidence="3">CGMCC 1.12408</strain>
    </source>
</reference>
<dbReference type="Gene3D" id="3.30.70.270">
    <property type="match status" value="1"/>
</dbReference>
<dbReference type="InterPro" id="IPR013655">
    <property type="entry name" value="PAS_fold_3"/>
</dbReference>
<feature type="domain" description="PAC" evidence="1">
    <location>
        <begin position="108"/>
        <end position="159"/>
    </location>
</feature>
<feature type="domain" description="GGDEF" evidence="2">
    <location>
        <begin position="188"/>
        <end position="317"/>
    </location>
</feature>
<accession>A0A916S1M7</accession>
<evidence type="ECO:0000313" key="4">
    <source>
        <dbReference type="Proteomes" id="UP000613512"/>
    </source>
</evidence>
<dbReference type="Pfam" id="PF08447">
    <property type="entry name" value="PAS_3"/>
    <property type="match status" value="1"/>
</dbReference>
<dbReference type="RefSeq" id="WP_188384911.1">
    <property type="nucleotide sequence ID" value="NZ_BMEY01000011.1"/>
</dbReference>
<dbReference type="SMART" id="SM00267">
    <property type="entry name" value="GGDEF"/>
    <property type="match status" value="1"/>
</dbReference>
<dbReference type="InterPro" id="IPR000014">
    <property type="entry name" value="PAS"/>
</dbReference>
<sequence>MWIIGGVIIIVLLALTVNLQYKSRKLQKQVHYLKPLVETVENVRDILYYCETVPKMNYLYLSPTVNELIGPNTLEEHMKNPEKIFEIVHPEDKDILLNKKLGQLNFYEPIQVRLRNHQGKYIWFEEYATPVYKDGKFVAVQGILRNIDDKISLQQQLEYKTTHDTLTDLYNREFFQQKLNEYNEKIDVPVAVVMADLDELKSINDHYGHVMGDRLIQEVGHRLRKFNDEHIVVARIGGDEFAMILTHVTVLEAETYIRTMLEEIQAIDKDAPFTPIKLSIGHGYSESSIGMMEKLLIKADMEMYRNKNEKKKEMTGA</sequence>
<dbReference type="SUPFAM" id="SSF55785">
    <property type="entry name" value="PYP-like sensor domain (PAS domain)"/>
    <property type="match status" value="1"/>
</dbReference>
<evidence type="ECO:0008006" key="5">
    <source>
        <dbReference type="Google" id="ProtNLM"/>
    </source>
</evidence>
<name>A0A916S1M7_9BACI</name>
<dbReference type="Pfam" id="PF00990">
    <property type="entry name" value="GGDEF"/>
    <property type="match status" value="1"/>
</dbReference>
<dbReference type="CDD" id="cd01949">
    <property type="entry name" value="GGDEF"/>
    <property type="match status" value="1"/>
</dbReference>
<keyword evidence="4" id="KW-1185">Reference proteome</keyword>
<dbReference type="InterPro" id="IPR000700">
    <property type="entry name" value="PAS-assoc_C"/>
</dbReference>
<dbReference type="SUPFAM" id="SSF55073">
    <property type="entry name" value="Nucleotide cyclase"/>
    <property type="match status" value="1"/>
</dbReference>
<dbReference type="InterPro" id="IPR029787">
    <property type="entry name" value="Nucleotide_cyclase"/>
</dbReference>
<dbReference type="PROSITE" id="PS50113">
    <property type="entry name" value="PAC"/>
    <property type="match status" value="1"/>
</dbReference>
<organism evidence="3 4">
    <name type="scientific">Ornithinibacillus halotolerans</name>
    <dbReference type="NCBI Taxonomy" id="1274357"/>
    <lineage>
        <taxon>Bacteria</taxon>
        <taxon>Bacillati</taxon>
        <taxon>Bacillota</taxon>
        <taxon>Bacilli</taxon>
        <taxon>Bacillales</taxon>
        <taxon>Bacillaceae</taxon>
        <taxon>Ornithinibacillus</taxon>
    </lineage>
</organism>
<dbReference type="InterPro" id="IPR001610">
    <property type="entry name" value="PAC"/>
</dbReference>
<dbReference type="NCBIfam" id="TIGR00254">
    <property type="entry name" value="GGDEF"/>
    <property type="match status" value="1"/>
</dbReference>
<dbReference type="Gene3D" id="3.30.450.20">
    <property type="entry name" value="PAS domain"/>
    <property type="match status" value="1"/>
</dbReference>
<dbReference type="EMBL" id="BMEY01000011">
    <property type="protein sequence ID" value="GGA79836.1"/>
    <property type="molecule type" value="Genomic_DNA"/>
</dbReference>
<dbReference type="InterPro" id="IPR000160">
    <property type="entry name" value="GGDEF_dom"/>
</dbReference>
<dbReference type="SMART" id="SM00086">
    <property type="entry name" value="PAC"/>
    <property type="match status" value="1"/>
</dbReference>
<dbReference type="NCBIfam" id="TIGR00229">
    <property type="entry name" value="sensory_box"/>
    <property type="match status" value="1"/>
</dbReference>
<gene>
    <name evidence="3" type="ORF">GCM10008025_24080</name>
</gene>
<comment type="caution">
    <text evidence="3">The sequence shown here is derived from an EMBL/GenBank/DDBJ whole genome shotgun (WGS) entry which is preliminary data.</text>
</comment>
<evidence type="ECO:0000313" key="3">
    <source>
        <dbReference type="EMBL" id="GGA79836.1"/>
    </source>
</evidence>
<protein>
    <recommendedName>
        <fullName evidence="5">PAS domain S-box-containing protein/diguanylate cyclase (GGDEF)-like protein</fullName>
    </recommendedName>
</protein>
<dbReference type="CDD" id="cd00130">
    <property type="entry name" value="PAS"/>
    <property type="match status" value="1"/>
</dbReference>
<evidence type="ECO:0000259" key="1">
    <source>
        <dbReference type="PROSITE" id="PS50113"/>
    </source>
</evidence>